<feature type="region of interest" description="Disordered" evidence="1">
    <location>
        <begin position="432"/>
        <end position="453"/>
    </location>
</feature>
<dbReference type="Proteomes" id="UP001152607">
    <property type="component" value="Unassembled WGS sequence"/>
</dbReference>
<accession>A0A9W4UNU8</accession>
<organism evidence="2 3">
    <name type="scientific">Periconia digitata</name>
    <dbReference type="NCBI Taxonomy" id="1303443"/>
    <lineage>
        <taxon>Eukaryota</taxon>
        <taxon>Fungi</taxon>
        <taxon>Dikarya</taxon>
        <taxon>Ascomycota</taxon>
        <taxon>Pezizomycotina</taxon>
        <taxon>Dothideomycetes</taxon>
        <taxon>Pleosporomycetidae</taxon>
        <taxon>Pleosporales</taxon>
        <taxon>Massarineae</taxon>
        <taxon>Periconiaceae</taxon>
        <taxon>Periconia</taxon>
    </lineage>
</organism>
<feature type="region of interest" description="Disordered" evidence="1">
    <location>
        <begin position="47"/>
        <end position="89"/>
    </location>
</feature>
<sequence>MTLRSPKQQPPKSTTTARKIRNRADQGLAIHPPEVRQYKGQQAFRANTIPGVHQIHRSQNIHTGSWEPENSPSITRSSTSHPSGFEQDPHSSALIAQPLGSTQYISPRESRLAVSSGSAATNITDYTVRATPESDLLQSPLPSLSGSHTATEFDLRISAEPEPSHDAYLRTQDMSAQIGYMMAPAPYAMDYGSPHHLDSPTYPPIESPYPDTKQTSSAPYPPSYAHSHSVSSHNTSRRSVDQPSLPPYQAPSMPRSPYQQSMAPVRTSASPMSYPMTTSEAPSLLSSAPQQYTYPAMHSNVPAQSLGSSSGSYPPPPLYPSTSYADYAPFPGSLHPTSSSPGHYSPYEQHTPTLGPSTTSPVTGLSSAQPTQPSGVMPRILNSRPKPQCWEHGCNGRQFSTFSNLLRHQREKSGTATKSTCPRCGAEFTRTTARNGHMAHEKCKPRRTSDSHR</sequence>
<dbReference type="AlphaFoldDB" id="A0A9W4UNU8"/>
<keyword evidence="3" id="KW-1185">Reference proteome</keyword>
<feature type="compositionally biased region" description="Polar residues" evidence="1">
    <location>
        <begin position="335"/>
        <end position="374"/>
    </location>
</feature>
<feature type="compositionally biased region" description="Basic and acidic residues" evidence="1">
    <location>
        <begin position="438"/>
        <end position="453"/>
    </location>
</feature>
<proteinExistence type="predicted"/>
<comment type="caution">
    <text evidence="2">The sequence shown here is derived from an EMBL/GenBank/DDBJ whole genome shotgun (WGS) entry which is preliminary data.</text>
</comment>
<evidence type="ECO:0000313" key="3">
    <source>
        <dbReference type="Proteomes" id="UP001152607"/>
    </source>
</evidence>
<evidence type="ECO:0000256" key="1">
    <source>
        <dbReference type="SAM" id="MobiDB-lite"/>
    </source>
</evidence>
<feature type="compositionally biased region" description="Polar residues" evidence="1">
    <location>
        <begin position="1"/>
        <end position="17"/>
    </location>
</feature>
<feature type="compositionally biased region" description="Low complexity" evidence="1">
    <location>
        <begin position="223"/>
        <end position="233"/>
    </location>
</feature>
<dbReference type="OrthoDB" id="5366256at2759"/>
<feature type="region of interest" description="Disordered" evidence="1">
    <location>
        <begin position="330"/>
        <end position="377"/>
    </location>
</feature>
<feature type="region of interest" description="Disordered" evidence="1">
    <location>
        <begin position="1"/>
        <end position="35"/>
    </location>
</feature>
<gene>
    <name evidence="2" type="ORF">PDIGIT_LOCUS11540</name>
</gene>
<name>A0A9W4UNU8_9PLEO</name>
<evidence type="ECO:0000313" key="2">
    <source>
        <dbReference type="EMBL" id="CAI6338412.1"/>
    </source>
</evidence>
<feature type="compositionally biased region" description="Polar residues" evidence="1">
    <location>
        <begin position="57"/>
        <end position="82"/>
    </location>
</feature>
<dbReference type="EMBL" id="CAOQHR010000008">
    <property type="protein sequence ID" value="CAI6338412.1"/>
    <property type="molecule type" value="Genomic_DNA"/>
</dbReference>
<reference evidence="2" key="1">
    <citation type="submission" date="2023-01" db="EMBL/GenBank/DDBJ databases">
        <authorList>
            <person name="Van Ghelder C."/>
            <person name="Rancurel C."/>
        </authorList>
    </citation>
    <scope>NUCLEOTIDE SEQUENCE</scope>
    <source>
        <strain evidence="2">CNCM I-4278</strain>
    </source>
</reference>
<feature type="region of interest" description="Disordered" evidence="1">
    <location>
        <begin position="198"/>
        <end position="285"/>
    </location>
</feature>
<protein>
    <submittedName>
        <fullName evidence="2">Uncharacterized protein</fullName>
    </submittedName>
</protein>
<feature type="compositionally biased region" description="Polar residues" evidence="1">
    <location>
        <begin position="257"/>
        <end position="285"/>
    </location>
</feature>